<accession>A0AAV3SYD1</accession>
<reference evidence="1 2" key="1">
    <citation type="journal article" date="2019" name="Int. J. Syst. Evol. Microbiol.">
        <title>The Global Catalogue of Microorganisms (GCM) 10K type strain sequencing project: providing services to taxonomists for standard genome sequencing and annotation.</title>
        <authorList>
            <consortium name="The Broad Institute Genomics Platform"/>
            <consortium name="The Broad Institute Genome Sequencing Center for Infectious Disease"/>
            <person name="Wu L."/>
            <person name="Ma J."/>
        </authorList>
    </citation>
    <scope>NUCLEOTIDE SEQUENCE [LARGE SCALE GENOMIC DNA]</scope>
    <source>
        <strain evidence="1 2">JCM 16327</strain>
    </source>
</reference>
<dbReference type="Proteomes" id="UP001500194">
    <property type="component" value="Unassembled WGS sequence"/>
</dbReference>
<dbReference type="EMBL" id="BAAADU010000002">
    <property type="protein sequence ID" value="GAA0646970.1"/>
    <property type="molecule type" value="Genomic_DNA"/>
</dbReference>
<dbReference type="RefSeq" id="WP_227261624.1">
    <property type="nucleotide sequence ID" value="NZ_BAAADU010000002.1"/>
</dbReference>
<evidence type="ECO:0000313" key="1">
    <source>
        <dbReference type="EMBL" id="GAA0646970.1"/>
    </source>
</evidence>
<organism evidence="1 2">
    <name type="scientific">Salarchaeum japonicum</name>
    <dbReference type="NCBI Taxonomy" id="555573"/>
    <lineage>
        <taxon>Archaea</taxon>
        <taxon>Methanobacteriati</taxon>
        <taxon>Methanobacteriota</taxon>
        <taxon>Stenosarchaea group</taxon>
        <taxon>Halobacteria</taxon>
        <taxon>Halobacteriales</taxon>
        <taxon>Halobacteriaceae</taxon>
    </lineage>
</organism>
<dbReference type="AlphaFoldDB" id="A0AAV3SYD1"/>
<evidence type="ECO:0000313" key="2">
    <source>
        <dbReference type="Proteomes" id="UP001500194"/>
    </source>
</evidence>
<dbReference type="Pfam" id="PF09999">
    <property type="entry name" value="DUF2240"/>
    <property type="match status" value="1"/>
</dbReference>
<protein>
    <submittedName>
        <fullName evidence="1">DUF2240 family protein</fullName>
    </submittedName>
</protein>
<comment type="caution">
    <text evidence="1">The sequence shown here is derived from an EMBL/GenBank/DDBJ whole genome shotgun (WGS) entry which is preliminary data.</text>
</comment>
<dbReference type="InterPro" id="IPR018716">
    <property type="entry name" value="DUF2240"/>
</dbReference>
<proteinExistence type="predicted"/>
<dbReference type="GeneID" id="68572214"/>
<sequence>MSLRVTVAAPFKQRGKARIGEHEFVVALSLDRDWLSPDQAKRVIDIATGEGLVSRDDGDLIADFDLDSVEVPEEFSPDESVFRERSAFERAVEALEAEGMEKQAVVAGVNELQQELGITADAAAVVYARREGVDVDDAAAKAREGL</sequence>
<keyword evidence="2" id="KW-1185">Reference proteome</keyword>
<name>A0AAV3SYD1_9EURY</name>
<gene>
    <name evidence="1" type="ORF">GCM10009019_06660</name>
</gene>